<dbReference type="PANTHER" id="PTHR33233">
    <property type="entry name" value="ENDONUCLEASE/EXONUCLEASE/PHOSPHATASE"/>
    <property type="match status" value="1"/>
</dbReference>
<comment type="caution">
    <text evidence="2">The sequence shown here is derived from an EMBL/GenBank/DDBJ whole genome shotgun (WGS) entry which is preliminary data.</text>
</comment>
<dbReference type="Pfam" id="PF14111">
    <property type="entry name" value="DUF4283"/>
    <property type="match status" value="1"/>
</dbReference>
<dbReference type="EMBL" id="AYRZ02000010">
    <property type="protein sequence ID" value="PHT70018.1"/>
    <property type="molecule type" value="Genomic_DNA"/>
</dbReference>
<protein>
    <recommendedName>
        <fullName evidence="1">DUF4283 domain-containing protein</fullName>
    </recommendedName>
</protein>
<feature type="domain" description="DUF4283" evidence="1">
    <location>
        <begin position="149"/>
        <end position="222"/>
    </location>
</feature>
<evidence type="ECO:0000313" key="3">
    <source>
        <dbReference type="Proteomes" id="UP000222542"/>
    </source>
</evidence>
<dbReference type="AlphaFoldDB" id="A0A2G2YJV4"/>
<name>A0A2G2YJV4_CAPAN</name>
<dbReference type="PANTHER" id="PTHR33233:SF17">
    <property type="entry name" value="DUF4283 DOMAIN-CONTAINING PROTEIN"/>
    <property type="match status" value="1"/>
</dbReference>
<dbReference type="Gramene" id="PHT70018">
    <property type="protein sequence ID" value="PHT70018"/>
    <property type="gene ID" value="T459_25122"/>
</dbReference>
<proteinExistence type="predicted"/>
<organism evidence="2 3">
    <name type="scientific">Capsicum annuum</name>
    <name type="common">Capsicum pepper</name>
    <dbReference type="NCBI Taxonomy" id="4072"/>
    <lineage>
        <taxon>Eukaryota</taxon>
        <taxon>Viridiplantae</taxon>
        <taxon>Streptophyta</taxon>
        <taxon>Embryophyta</taxon>
        <taxon>Tracheophyta</taxon>
        <taxon>Spermatophyta</taxon>
        <taxon>Magnoliopsida</taxon>
        <taxon>eudicotyledons</taxon>
        <taxon>Gunneridae</taxon>
        <taxon>Pentapetalae</taxon>
        <taxon>asterids</taxon>
        <taxon>lamiids</taxon>
        <taxon>Solanales</taxon>
        <taxon>Solanaceae</taxon>
        <taxon>Solanoideae</taxon>
        <taxon>Capsiceae</taxon>
        <taxon>Capsicum</taxon>
    </lineage>
</organism>
<dbReference type="InterPro" id="IPR025558">
    <property type="entry name" value="DUF4283"/>
</dbReference>
<evidence type="ECO:0000259" key="1">
    <source>
        <dbReference type="Pfam" id="PF14111"/>
    </source>
</evidence>
<accession>A0A2G2YJV4</accession>
<evidence type="ECO:0000313" key="2">
    <source>
        <dbReference type="EMBL" id="PHT70018.1"/>
    </source>
</evidence>
<gene>
    <name evidence="2" type="ORF">T459_25122</name>
</gene>
<dbReference type="Proteomes" id="UP000222542">
    <property type="component" value="Unassembled WGS sequence"/>
</dbReference>
<reference evidence="2 3" key="2">
    <citation type="journal article" date="2017" name="Genome Biol.">
        <title>New reference genome sequences of hot pepper reveal the massive evolution of plant disease-resistance genes by retroduplication.</title>
        <authorList>
            <person name="Kim S."/>
            <person name="Park J."/>
            <person name="Yeom S.I."/>
            <person name="Kim Y.M."/>
            <person name="Seo E."/>
            <person name="Kim K.T."/>
            <person name="Kim M.S."/>
            <person name="Lee J.M."/>
            <person name="Cheong K."/>
            <person name="Shin H.S."/>
            <person name="Kim S.B."/>
            <person name="Han K."/>
            <person name="Lee J."/>
            <person name="Park M."/>
            <person name="Lee H.A."/>
            <person name="Lee H.Y."/>
            <person name="Lee Y."/>
            <person name="Oh S."/>
            <person name="Lee J.H."/>
            <person name="Choi E."/>
            <person name="Choi E."/>
            <person name="Lee S.E."/>
            <person name="Jeon J."/>
            <person name="Kim H."/>
            <person name="Choi G."/>
            <person name="Song H."/>
            <person name="Lee J."/>
            <person name="Lee S.C."/>
            <person name="Kwon J.K."/>
            <person name="Lee H.Y."/>
            <person name="Koo N."/>
            <person name="Hong Y."/>
            <person name="Kim R.W."/>
            <person name="Kang W.H."/>
            <person name="Huh J.H."/>
            <person name="Kang B.C."/>
            <person name="Yang T.J."/>
            <person name="Lee Y.H."/>
            <person name="Bennetzen J.L."/>
            <person name="Choi D."/>
        </authorList>
    </citation>
    <scope>NUCLEOTIDE SEQUENCE [LARGE SCALE GENOMIC DNA]</scope>
    <source>
        <strain evidence="3">cv. CM334</strain>
    </source>
</reference>
<sequence>MLGEDEGNAWGKHTQTIGGNGIIITSNNKVQANEAIIRVQSPVVSAMGKSSLVDNTKVILKSKVALAMDNIKEWKELIDSTKLKANEVDVKSNSTVISQHSVPREPISEKFDITKVNNACFKLDYIQTYKAREITMVEIHDDDIKSETNYWKHAIICYVLGAYSPFSVLNRYVQRKYGKLGINKVSMMKNGAFIVRLDNTEGKEEVLQGGIYYFDNEPLIVKG</sequence>
<reference evidence="2 3" key="1">
    <citation type="journal article" date="2014" name="Nat. Genet.">
        <title>Genome sequence of the hot pepper provides insights into the evolution of pungency in Capsicum species.</title>
        <authorList>
            <person name="Kim S."/>
            <person name="Park M."/>
            <person name="Yeom S.I."/>
            <person name="Kim Y.M."/>
            <person name="Lee J.M."/>
            <person name="Lee H.A."/>
            <person name="Seo E."/>
            <person name="Choi J."/>
            <person name="Cheong K."/>
            <person name="Kim K.T."/>
            <person name="Jung K."/>
            <person name="Lee G.W."/>
            <person name="Oh S.K."/>
            <person name="Bae C."/>
            <person name="Kim S.B."/>
            <person name="Lee H.Y."/>
            <person name="Kim S.Y."/>
            <person name="Kim M.S."/>
            <person name="Kang B.C."/>
            <person name="Jo Y.D."/>
            <person name="Yang H.B."/>
            <person name="Jeong H.J."/>
            <person name="Kang W.H."/>
            <person name="Kwon J.K."/>
            <person name="Shin C."/>
            <person name="Lim J.Y."/>
            <person name="Park J.H."/>
            <person name="Huh J.H."/>
            <person name="Kim J.S."/>
            <person name="Kim B.D."/>
            <person name="Cohen O."/>
            <person name="Paran I."/>
            <person name="Suh M.C."/>
            <person name="Lee S.B."/>
            <person name="Kim Y.K."/>
            <person name="Shin Y."/>
            <person name="Noh S.J."/>
            <person name="Park J."/>
            <person name="Seo Y.S."/>
            <person name="Kwon S.Y."/>
            <person name="Kim H.A."/>
            <person name="Park J.M."/>
            <person name="Kim H.J."/>
            <person name="Choi S.B."/>
            <person name="Bosland P.W."/>
            <person name="Reeves G."/>
            <person name="Jo S.H."/>
            <person name="Lee B.W."/>
            <person name="Cho H.T."/>
            <person name="Choi H.S."/>
            <person name="Lee M.S."/>
            <person name="Yu Y."/>
            <person name="Do Choi Y."/>
            <person name="Park B.S."/>
            <person name="van Deynze A."/>
            <person name="Ashrafi H."/>
            <person name="Hill T."/>
            <person name="Kim W.T."/>
            <person name="Pai H.S."/>
            <person name="Ahn H.K."/>
            <person name="Yeam I."/>
            <person name="Giovannoni J.J."/>
            <person name="Rose J.K."/>
            <person name="Sorensen I."/>
            <person name="Lee S.J."/>
            <person name="Kim R.W."/>
            <person name="Choi I.Y."/>
            <person name="Choi B.S."/>
            <person name="Lim J.S."/>
            <person name="Lee Y.H."/>
            <person name="Choi D."/>
        </authorList>
    </citation>
    <scope>NUCLEOTIDE SEQUENCE [LARGE SCALE GENOMIC DNA]</scope>
    <source>
        <strain evidence="3">cv. CM334</strain>
    </source>
</reference>
<keyword evidence="3" id="KW-1185">Reference proteome</keyword>